<evidence type="ECO:0000256" key="7">
    <source>
        <dbReference type="RuleBase" id="RU000434"/>
    </source>
</evidence>
<dbReference type="RefSeq" id="WP_013008480.1">
    <property type="nucleotide sequence ID" value="NC_013939.1"/>
</dbReference>
<evidence type="ECO:0000259" key="13">
    <source>
        <dbReference type="Pfam" id="PF04565"/>
    </source>
</evidence>
<dbReference type="GO" id="GO:0003677">
    <property type="term" value="F:DNA binding"/>
    <property type="evidence" value="ECO:0007669"/>
    <property type="project" value="UniProtKB-UniRule"/>
</dbReference>
<dbReference type="GO" id="GO:0032549">
    <property type="term" value="F:ribonucleoside binding"/>
    <property type="evidence" value="ECO:0007669"/>
    <property type="project" value="InterPro"/>
</dbReference>
<feature type="domain" description="DNA-directed RNA polymerase subunit 2 hybrid-binding" evidence="9">
    <location>
        <begin position="721"/>
        <end position="1229"/>
    </location>
</feature>
<dbReference type="Pfam" id="PF00562">
    <property type="entry name" value="RNA_pol_Rpb2_6"/>
    <property type="match status" value="1"/>
</dbReference>
<evidence type="ECO:0000256" key="2">
    <source>
        <dbReference type="ARBA" id="ARBA00022679"/>
    </source>
</evidence>
<dbReference type="eggNOG" id="COG0085">
    <property type="taxonomic scope" value="Bacteria"/>
</dbReference>
<feature type="domain" description="RNA polymerase Rpb2" evidence="11">
    <location>
        <begin position="155"/>
        <end position="227"/>
    </location>
</feature>
<accession>D3P944</accession>
<dbReference type="CDD" id="cd00653">
    <property type="entry name" value="RNA_pol_B_RPB2"/>
    <property type="match status" value="1"/>
</dbReference>
<dbReference type="PROSITE" id="PS01166">
    <property type="entry name" value="RNA_POL_BETA"/>
    <property type="match status" value="1"/>
</dbReference>
<organism evidence="15 16">
    <name type="scientific">Deferribacter desulfuricans (strain DSM 14783 / JCM 11476 / NBRC 101012 / SSM1)</name>
    <dbReference type="NCBI Taxonomy" id="639282"/>
    <lineage>
        <taxon>Bacteria</taxon>
        <taxon>Pseudomonadati</taxon>
        <taxon>Deferribacterota</taxon>
        <taxon>Deferribacteres</taxon>
        <taxon>Deferribacterales</taxon>
        <taxon>Deferribacteraceae</taxon>
        <taxon>Deferribacter</taxon>
    </lineage>
</organism>
<feature type="domain" description="DNA-directed RNA polymerase beta subunit external 1" evidence="14">
    <location>
        <begin position="595"/>
        <end position="659"/>
    </location>
</feature>
<keyword evidence="1 6" id="KW-0240">DNA-directed RNA polymerase</keyword>
<dbReference type="NCBIfam" id="NF001616">
    <property type="entry name" value="PRK00405.1"/>
    <property type="match status" value="1"/>
</dbReference>
<dbReference type="Gene3D" id="3.90.1100.10">
    <property type="match status" value="2"/>
</dbReference>
<comment type="similarity">
    <text evidence="6 7">Belongs to the RNA polymerase beta chain family.</text>
</comment>
<dbReference type="OrthoDB" id="9803954at2"/>
<dbReference type="Gene3D" id="2.30.150.10">
    <property type="entry name" value="DNA-directed RNA polymerase, beta subunit, external 1 domain"/>
    <property type="match status" value="1"/>
</dbReference>
<evidence type="ECO:0000259" key="11">
    <source>
        <dbReference type="Pfam" id="PF04561"/>
    </source>
</evidence>
<keyword evidence="3 6" id="KW-0548">Nucleotidyltransferase</keyword>
<feature type="domain" description="RNA polymerase Rpb2" evidence="13">
    <location>
        <begin position="517"/>
        <end position="585"/>
    </location>
</feature>
<dbReference type="STRING" id="639282.DEFDS_1779"/>
<protein>
    <recommendedName>
        <fullName evidence="6 8">DNA-directed RNA polymerase subunit beta</fullName>
        <shortName evidence="6">RNAP subunit beta</shortName>
        <ecNumber evidence="6 8">2.7.7.6</ecNumber>
    </recommendedName>
    <alternativeName>
        <fullName evidence="6">RNA polymerase subunit beta</fullName>
    </alternativeName>
    <alternativeName>
        <fullName evidence="6">Transcriptase subunit beta</fullName>
    </alternativeName>
</protein>
<name>D3P944_DEFDS</name>
<dbReference type="InterPro" id="IPR037034">
    <property type="entry name" value="RNA_pol_Rpb2_2_sf"/>
</dbReference>
<dbReference type="InterPro" id="IPR019462">
    <property type="entry name" value="DNA-dir_RNA_pol_bsu_external_1"/>
</dbReference>
<dbReference type="GO" id="GO:0003899">
    <property type="term" value="F:DNA-directed RNA polymerase activity"/>
    <property type="evidence" value="ECO:0007669"/>
    <property type="project" value="UniProtKB-UniRule"/>
</dbReference>
<evidence type="ECO:0000259" key="10">
    <source>
        <dbReference type="Pfam" id="PF04560"/>
    </source>
</evidence>
<dbReference type="Gene3D" id="2.40.50.100">
    <property type="match status" value="1"/>
</dbReference>
<dbReference type="InterPro" id="IPR007120">
    <property type="entry name" value="DNA-dir_RNAP_su2_dom"/>
</dbReference>
<evidence type="ECO:0000256" key="4">
    <source>
        <dbReference type="ARBA" id="ARBA00023163"/>
    </source>
</evidence>
<evidence type="ECO:0000256" key="1">
    <source>
        <dbReference type="ARBA" id="ARBA00022478"/>
    </source>
</evidence>
<dbReference type="InterPro" id="IPR042107">
    <property type="entry name" value="DNA-dir_RNA_pol_bsu_ext_1_sf"/>
</dbReference>
<dbReference type="Pfam" id="PF04560">
    <property type="entry name" value="RNA_pol_Rpb2_7"/>
    <property type="match status" value="1"/>
</dbReference>
<gene>
    <name evidence="6 15" type="primary">rpoB</name>
    <name evidence="15" type="ordered locus">DEFDS_1779</name>
</gene>
<dbReference type="Pfam" id="PF04565">
    <property type="entry name" value="RNA_pol_Rpb2_3"/>
    <property type="match status" value="1"/>
</dbReference>
<dbReference type="NCBIfam" id="TIGR02013">
    <property type="entry name" value="rpoB"/>
    <property type="match status" value="1"/>
</dbReference>
<sequence>MENIIKPIERFNFSKIRKVLDIPDLLEVQKNSYKEFLQMNVDPDKREVKGLEAVFREIFPITDFNESSVLEYVSYTLEKPKYTPREALDRNTTYAAPLKVRVRLVNYDTDESTGEKIVVSAKESDVYLCDIPLMTERATFVINGVERVIVNQLHRSPGIFFEDATADKSVVEKHLYSARIIPYRGSWIDFEFDNKDVMHVRIDKKRKILVTTLLKALGYTEKDILSEFYEVETVHFADDGMFIDFDPDKILGRRFSLDIKDEYGETIVKANHKITKAARRRLVNAGVKYIPVTIDDIAETFFAEDVVTEDGEVIAEVNQKIDQEVIDRILSEGIKEIKILFIDKNNYDSVIRDILEIDKTSNREEALIEIYKKMRPGEPASLETAEAFFENLFFNPKRYDLSKVGRLKINKRLGLNVPLEHTILTKEDILESVKTLDKIRRGLDTVDDIDHLGHRRVRAVGEQLENFIRIGLTRMEKTVRERMSISDVEDMTPQDLLNAKPLSATIKEFFGSYQLSQFMDQTNPLSEVTHKRRLSALGPGGLNRERAGFEVRDVHTSHYGRICPIETPEGPNIGLITSLTTYARVNEFGFIETPYRKVVDGKVTDEVVYLSAIEEEEYYIAQANAPLNEDGTFVRDYVAARYKGESVTVPPSYIQFMDVDPMQIVSVSSALIPFLEHDDANRALMGSNMQRQAVPLVRTDAPIVGTGLERKVAVDSGAVIVAKNGGVVEYVDARKIVIRYEKSGHEFGIDTYDLIKYRRSNQDTCINYKPIVQKGQKVEKGQVIADGPATDRGDLALGRNVVVAFMPWMGYNYEDSILINEKLVKEDAFTSIHVEIFEVEARDTKLGPEEITRDIPNVSDEALKDLDDSGIIRIGAYVKEGDILVGKVTPKGESQATPEEKLLRAIFGEKAGDVKDASLRVPPGIRGTVIDVQVLTRRGVEKDERTEHIEAAEYEQIKKDYENEVAIIEQGRKKKIIKLLTGRKLIEDFIDDNITIKEGTVLTEELLNDLDYATLSTLPIENKAEFDEKLSQINLIYFDRVKRAEEKFKDRKKKIEKGDELPAGVLKQVRVYVAIKRKLMVGDKMAGRHGNKGVISRILPEEDMPYLPDGTPVDIVLNPLGVPSRMNVGQILETHLGIAAKALGLYVATPVFDGAKESDIKEMLKKAGLQEDGQTVLYDGRTGEPFDQEVTVGVMYMLKLHHLVETKIHARSTGPYSLVTQQPLGGKAQFGGQRLGEMEVWALEGYGAAYLLQEMLTVKSDDVEGRTKVYEAIVNGNYSFKTGLPESFNVLIKELQGLALDVELIKKEDLKEEDN</sequence>
<evidence type="ECO:0000256" key="6">
    <source>
        <dbReference type="HAMAP-Rule" id="MF_01321"/>
    </source>
</evidence>
<feature type="domain" description="RNA polymerase Rpb2" evidence="10">
    <location>
        <begin position="1231"/>
        <end position="1306"/>
    </location>
</feature>
<dbReference type="KEGG" id="ddf:DEFDS_1779"/>
<dbReference type="InterPro" id="IPR007644">
    <property type="entry name" value="RNA_pol_bsu_protrusion"/>
</dbReference>
<keyword evidence="2 6" id="KW-0808">Transferase</keyword>
<dbReference type="InterPro" id="IPR007121">
    <property type="entry name" value="RNA_pol_bsu_CS"/>
</dbReference>
<dbReference type="Pfam" id="PF04561">
    <property type="entry name" value="RNA_pol_Rpb2_2"/>
    <property type="match status" value="2"/>
</dbReference>
<feature type="domain" description="RNA polymerase beta subunit protrusion" evidence="12">
    <location>
        <begin position="25"/>
        <end position="503"/>
    </location>
</feature>
<dbReference type="FunFam" id="3.90.1800.10:FF:000001">
    <property type="entry name" value="DNA-directed RNA polymerase subunit beta"/>
    <property type="match status" value="1"/>
</dbReference>
<evidence type="ECO:0000256" key="3">
    <source>
        <dbReference type="ARBA" id="ARBA00022695"/>
    </source>
</evidence>
<dbReference type="Proteomes" id="UP000001520">
    <property type="component" value="Chromosome"/>
</dbReference>
<proteinExistence type="inferred from homology"/>
<comment type="function">
    <text evidence="6 8">DNA-dependent RNA polymerase catalyzes the transcription of DNA into RNA using the four ribonucleoside triphosphates as substrates.</text>
</comment>
<evidence type="ECO:0000313" key="16">
    <source>
        <dbReference type="Proteomes" id="UP000001520"/>
    </source>
</evidence>
<keyword evidence="4 6" id="KW-0804">Transcription</keyword>
<dbReference type="Gene3D" id="3.90.1110.10">
    <property type="entry name" value="RNA polymerase Rpb2, domain 2"/>
    <property type="match status" value="1"/>
</dbReference>
<dbReference type="PANTHER" id="PTHR20856">
    <property type="entry name" value="DNA-DIRECTED RNA POLYMERASE I SUBUNIT 2"/>
    <property type="match status" value="1"/>
</dbReference>
<dbReference type="HOGENOM" id="CLU_000524_4_1_0"/>
<dbReference type="InterPro" id="IPR010243">
    <property type="entry name" value="RNA_pol_bsu_bac"/>
</dbReference>
<comment type="subunit">
    <text evidence="6 8">The RNAP catalytic core consists of 2 alpha, 1 beta, 1 beta' and 1 omega subunit. When a sigma factor is associated with the core the holoenzyme is formed, which can initiate transcription.</text>
</comment>
<evidence type="ECO:0000256" key="8">
    <source>
        <dbReference type="RuleBase" id="RU363031"/>
    </source>
</evidence>
<dbReference type="InterPro" id="IPR007642">
    <property type="entry name" value="RNA_pol_Rpb2_2"/>
</dbReference>
<dbReference type="Gene3D" id="2.40.50.150">
    <property type="match status" value="1"/>
</dbReference>
<reference evidence="15 16" key="1">
    <citation type="journal article" date="2010" name="DNA Res.">
        <title>Bacterial lifestyle in a deep-sea hydrothermal vent chimney revealed by the genome sequence of the thermophilic bacterium Deferribacter desulfuricans SSM1.</title>
        <authorList>
            <person name="Takaki Y."/>
            <person name="Shimamura S."/>
            <person name="Nakagawa S."/>
            <person name="Fukuhara Y."/>
            <person name="Horikawa H."/>
            <person name="Ankai A."/>
            <person name="Harada T."/>
            <person name="Hosoyama A."/>
            <person name="Oguchi A."/>
            <person name="Fukui S."/>
            <person name="Fujita N."/>
            <person name="Takami H."/>
            <person name="Takai K."/>
        </authorList>
    </citation>
    <scope>NUCLEOTIDE SEQUENCE [LARGE SCALE GENOMIC DNA]</scope>
    <source>
        <strain evidence="16">DSM 14783 / JCM 11476 / NBRC 101012 / SSM1</strain>
    </source>
</reference>
<dbReference type="Pfam" id="PF10385">
    <property type="entry name" value="RNA_pol_Rpb2_45"/>
    <property type="match status" value="1"/>
</dbReference>
<dbReference type="InterPro" id="IPR007641">
    <property type="entry name" value="RNA_pol_Rpb2_7"/>
</dbReference>
<dbReference type="InterPro" id="IPR014724">
    <property type="entry name" value="RNA_pol_RPB2_OB-fold"/>
</dbReference>
<comment type="catalytic activity">
    <reaction evidence="5 6 8">
        <text>RNA(n) + a ribonucleoside 5'-triphosphate = RNA(n+1) + diphosphate</text>
        <dbReference type="Rhea" id="RHEA:21248"/>
        <dbReference type="Rhea" id="RHEA-COMP:14527"/>
        <dbReference type="Rhea" id="RHEA-COMP:17342"/>
        <dbReference type="ChEBI" id="CHEBI:33019"/>
        <dbReference type="ChEBI" id="CHEBI:61557"/>
        <dbReference type="ChEBI" id="CHEBI:140395"/>
        <dbReference type="EC" id="2.7.7.6"/>
    </reaction>
</comment>
<dbReference type="InterPro" id="IPR037033">
    <property type="entry name" value="DNA-dir_RNAP_su2_hyb_sf"/>
</dbReference>
<dbReference type="GO" id="GO:0000428">
    <property type="term" value="C:DNA-directed RNA polymerase complex"/>
    <property type="evidence" value="ECO:0007669"/>
    <property type="project" value="UniProtKB-KW"/>
</dbReference>
<dbReference type="Gene3D" id="2.40.270.10">
    <property type="entry name" value="DNA-directed RNA polymerase, subunit 2, domain 6"/>
    <property type="match status" value="2"/>
</dbReference>
<evidence type="ECO:0000313" key="15">
    <source>
        <dbReference type="EMBL" id="BAI81234.1"/>
    </source>
</evidence>
<dbReference type="Pfam" id="PF04563">
    <property type="entry name" value="RNA_pol_Rpb2_1"/>
    <property type="match status" value="1"/>
</dbReference>
<dbReference type="EC" id="2.7.7.6" evidence="6 8"/>
<dbReference type="SUPFAM" id="SSF64484">
    <property type="entry name" value="beta and beta-prime subunits of DNA dependent RNA-polymerase"/>
    <property type="match status" value="1"/>
</dbReference>
<dbReference type="InterPro" id="IPR007645">
    <property type="entry name" value="RNA_pol_Rpb2_3"/>
</dbReference>
<evidence type="ECO:0000259" key="14">
    <source>
        <dbReference type="Pfam" id="PF10385"/>
    </source>
</evidence>
<evidence type="ECO:0000259" key="12">
    <source>
        <dbReference type="Pfam" id="PF04563"/>
    </source>
</evidence>
<feature type="domain" description="RNA polymerase Rpb2" evidence="11">
    <location>
        <begin position="340"/>
        <end position="458"/>
    </location>
</feature>
<evidence type="ECO:0000259" key="9">
    <source>
        <dbReference type="Pfam" id="PF00562"/>
    </source>
</evidence>
<dbReference type="EMBL" id="AP011529">
    <property type="protein sequence ID" value="BAI81234.1"/>
    <property type="molecule type" value="Genomic_DNA"/>
</dbReference>
<dbReference type="Gene3D" id="3.90.1800.10">
    <property type="entry name" value="RNA polymerase alpha subunit dimerisation domain"/>
    <property type="match status" value="1"/>
</dbReference>
<evidence type="ECO:0000256" key="5">
    <source>
        <dbReference type="ARBA" id="ARBA00048552"/>
    </source>
</evidence>
<dbReference type="InterPro" id="IPR015712">
    <property type="entry name" value="DNA-dir_RNA_pol_su2"/>
</dbReference>
<dbReference type="HAMAP" id="MF_01321">
    <property type="entry name" value="RNApol_bact_RpoB"/>
    <property type="match status" value="1"/>
</dbReference>
<dbReference type="GO" id="GO:0006351">
    <property type="term" value="P:DNA-templated transcription"/>
    <property type="evidence" value="ECO:0007669"/>
    <property type="project" value="UniProtKB-UniRule"/>
</dbReference>
<keyword evidence="16" id="KW-1185">Reference proteome</keyword>